<sequence length="186" mass="21362">MEILTQLNSFCDATYSEIIYDSDIHPMNRNHFAFSVAGRHNVGIIIITDKGYSFGSYVSQVPQIPTVKRSSISEGKSFIFTLNSPTIPPTKFERTDYCIPRMTVDQSLEIYKYDKSESIRYNFAINYAFGFWDNQLFKDESGYLYFGIEGSFVGKPTHEDLTGIKQRMPSANSYFPIARIVVVQFY</sequence>
<accession>A0A0A1UCY8</accession>
<reference evidence="1 2" key="1">
    <citation type="submission" date="2012-10" db="EMBL/GenBank/DDBJ databases">
        <authorList>
            <person name="Zafar N."/>
            <person name="Inman J."/>
            <person name="Hall N."/>
            <person name="Lorenzi H."/>
            <person name="Caler E."/>
        </authorList>
    </citation>
    <scope>NUCLEOTIDE SEQUENCE [LARGE SCALE GENOMIC DNA]</scope>
    <source>
        <strain evidence="1 2">IP1</strain>
    </source>
</reference>
<proteinExistence type="predicted"/>
<evidence type="ECO:0000313" key="2">
    <source>
        <dbReference type="Proteomes" id="UP000014680"/>
    </source>
</evidence>
<dbReference type="AlphaFoldDB" id="A0A0A1UCY8"/>
<name>A0A0A1UCY8_ENTIV</name>
<dbReference type="EMBL" id="KB206245">
    <property type="protein sequence ID" value="ELP94291.1"/>
    <property type="molecule type" value="Genomic_DNA"/>
</dbReference>
<protein>
    <recommendedName>
        <fullName evidence="3">TLDc domain-containing protein</fullName>
    </recommendedName>
</protein>
<evidence type="ECO:0000313" key="1">
    <source>
        <dbReference type="EMBL" id="ELP94291.1"/>
    </source>
</evidence>
<dbReference type="OMA" id="MPSINIQ"/>
<keyword evidence="2" id="KW-1185">Reference proteome</keyword>
<dbReference type="VEuPathDB" id="AmoebaDB:EIN_423420"/>
<dbReference type="OrthoDB" id="25776at2759"/>
<gene>
    <name evidence="1" type="ORF">EIN_423420</name>
</gene>
<evidence type="ECO:0008006" key="3">
    <source>
        <dbReference type="Google" id="ProtNLM"/>
    </source>
</evidence>
<organism evidence="1 2">
    <name type="scientific">Entamoeba invadens IP1</name>
    <dbReference type="NCBI Taxonomy" id="370355"/>
    <lineage>
        <taxon>Eukaryota</taxon>
        <taxon>Amoebozoa</taxon>
        <taxon>Evosea</taxon>
        <taxon>Archamoebae</taxon>
        <taxon>Mastigamoebida</taxon>
        <taxon>Entamoebidae</taxon>
        <taxon>Entamoeba</taxon>
    </lineage>
</organism>
<dbReference type="KEGG" id="eiv:EIN_423420"/>
<dbReference type="GeneID" id="14893265"/>
<dbReference type="RefSeq" id="XP_004261062.1">
    <property type="nucleotide sequence ID" value="XM_004261014.1"/>
</dbReference>
<dbReference type="Proteomes" id="UP000014680">
    <property type="component" value="Unassembled WGS sequence"/>
</dbReference>